<dbReference type="RefSeq" id="WP_057508671.1">
    <property type="nucleotide sequence ID" value="NZ_JANUEG010000022.1"/>
</dbReference>
<dbReference type="PATRIC" id="fig|517011.3.peg.1916"/>
<accession>A0A0R0CUA3</accession>
<feature type="chain" id="PRO_5006394683" description="Secreted protein" evidence="1">
    <location>
        <begin position="21"/>
        <end position="72"/>
    </location>
</feature>
<reference evidence="2 3" key="1">
    <citation type="submission" date="2015-05" db="EMBL/GenBank/DDBJ databases">
        <title>Genome sequencing and analysis of members of genus Stenotrophomonas.</title>
        <authorList>
            <person name="Patil P.P."/>
            <person name="Midha S."/>
            <person name="Patil P.B."/>
        </authorList>
    </citation>
    <scope>NUCLEOTIDE SEQUENCE [LARGE SCALE GENOMIC DNA]</scope>
    <source>
        <strain evidence="2 3">DSM 21508</strain>
    </source>
</reference>
<dbReference type="Proteomes" id="UP000051386">
    <property type="component" value="Unassembled WGS sequence"/>
</dbReference>
<evidence type="ECO:0000313" key="2">
    <source>
        <dbReference type="EMBL" id="KRG73389.1"/>
    </source>
</evidence>
<evidence type="ECO:0008006" key="4">
    <source>
        <dbReference type="Google" id="ProtNLM"/>
    </source>
</evidence>
<sequence length="72" mass="8037">MIKPIAATLLLSFASLSAHAASTWRCDYIYEGDIADSHYVEANSQSQAMQRTREWAAGQNFLIDRFLGCRPA</sequence>
<protein>
    <recommendedName>
        <fullName evidence="4">Secreted protein</fullName>
    </recommendedName>
</protein>
<proteinExistence type="predicted"/>
<organism evidence="2 3">
    <name type="scientific">Stenotrophomonas chelatiphaga</name>
    <dbReference type="NCBI Taxonomy" id="517011"/>
    <lineage>
        <taxon>Bacteria</taxon>
        <taxon>Pseudomonadati</taxon>
        <taxon>Pseudomonadota</taxon>
        <taxon>Gammaproteobacteria</taxon>
        <taxon>Lysobacterales</taxon>
        <taxon>Lysobacteraceae</taxon>
        <taxon>Stenotrophomonas</taxon>
    </lineage>
</organism>
<dbReference type="AlphaFoldDB" id="A0A0R0CUA3"/>
<comment type="caution">
    <text evidence="2">The sequence shown here is derived from an EMBL/GenBank/DDBJ whole genome shotgun (WGS) entry which is preliminary data.</text>
</comment>
<dbReference type="EMBL" id="LDJK01000047">
    <property type="protein sequence ID" value="KRG73389.1"/>
    <property type="molecule type" value="Genomic_DNA"/>
</dbReference>
<evidence type="ECO:0000313" key="3">
    <source>
        <dbReference type="Proteomes" id="UP000051386"/>
    </source>
</evidence>
<evidence type="ECO:0000256" key="1">
    <source>
        <dbReference type="SAM" id="SignalP"/>
    </source>
</evidence>
<feature type="signal peptide" evidence="1">
    <location>
        <begin position="1"/>
        <end position="20"/>
    </location>
</feature>
<keyword evidence="3" id="KW-1185">Reference proteome</keyword>
<name>A0A0R0CUA3_9GAMM</name>
<gene>
    <name evidence="2" type="ORF">ABB28_11020</name>
</gene>
<keyword evidence="1" id="KW-0732">Signal</keyword>